<accession>A2Q2U7</accession>
<comment type="similarity">
    <text evidence="1">Belongs to the eukaryotic ribosomal protein P1/P2 family.</text>
</comment>
<reference evidence="5" key="1">
    <citation type="submission" date="2004-10" db="EMBL/GenBank/DDBJ databases">
        <authorList>
            <person name="Town C.D."/>
        </authorList>
    </citation>
    <scope>NUCLEOTIDE SEQUENCE</scope>
</reference>
<reference evidence="5" key="2">
    <citation type="submission" date="2007-03" db="EMBL/GenBank/DDBJ databases">
        <authorList>
            <consortium name="The International Medicago Genome Annotation Group"/>
        </authorList>
    </citation>
    <scope>NUCLEOTIDE SEQUENCE</scope>
</reference>
<dbReference type="EMBL" id="AC152184">
    <property type="protein sequence ID" value="ABN09795.1"/>
    <property type="molecule type" value="Genomic_DNA"/>
</dbReference>
<gene>
    <name evidence="5" type="ORF">MtrDRAFT_AC152184g27v2</name>
</gene>
<dbReference type="InterPro" id="IPR038716">
    <property type="entry name" value="P1/P2_N_sf"/>
</dbReference>
<dbReference type="PANTHER" id="PTHR45696">
    <property type="entry name" value="60S ACIDIC RIBOSOMAL PROTEIN P1"/>
    <property type="match status" value="1"/>
</dbReference>
<protein>
    <submittedName>
        <fullName evidence="5">Uncharacterized protein</fullName>
    </submittedName>
</protein>
<proteinExistence type="inferred from homology"/>
<keyword evidence="4" id="KW-0687">Ribonucleoprotein</keyword>
<dbReference type="PANTHER" id="PTHR45696:SF10">
    <property type="entry name" value="LARGE RIBOSOMAL SUBUNIT PROTEIN P1"/>
    <property type="match status" value="1"/>
</dbReference>
<name>A2Q2U7_MEDTR</name>
<organism evidence="5">
    <name type="scientific">Medicago truncatula</name>
    <name type="common">Barrel medic</name>
    <name type="synonym">Medicago tribuloides</name>
    <dbReference type="NCBI Taxonomy" id="3880"/>
    <lineage>
        <taxon>Eukaryota</taxon>
        <taxon>Viridiplantae</taxon>
        <taxon>Streptophyta</taxon>
        <taxon>Embryophyta</taxon>
        <taxon>Tracheophyta</taxon>
        <taxon>Spermatophyta</taxon>
        <taxon>Magnoliopsida</taxon>
        <taxon>eudicotyledons</taxon>
        <taxon>Gunneridae</taxon>
        <taxon>Pentapetalae</taxon>
        <taxon>rosids</taxon>
        <taxon>fabids</taxon>
        <taxon>Fabales</taxon>
        <taxon>Fabaceae</taxon>
        <taxon>Papilionoideae</taxon>
        <taxon>50 kb inversion clade</taxon>
        <taxon>NPAAA clade</taxon>
        <taxon>Hologalegina</taxon>
        <taxon>IRL clade</taxon>
        <taxon>Trifolieae</taxon>
        <taxon>Medicago</taxon>
    </lineage>
</organism>
<dbReference type="GO" id="GO:1990904">
    <property type="term" value="C:ribonucleoprotein complex"/>
    <property type="evidence" value="ECO:0007669"/>
    <property type="project" value="UniProtKB-KW"/>
</dbReference>
<evidence type="ECO:0000256" key="1">
    <source>
        <dbReference type="ARBA" id="ARBA00005436"/>
    </source>
</evidence>
<evidence type="ECO:0000313" key="5">
    <source>
        <dbReference type="EMBL" id="ABN09795.1"/>
    </source>
</evidence>
<comment type="subunit">
    <text evidence="2">P1 and P2 exist as dimers at the large ribosomal subunit.</text>
</comment>
<evidence type="ECO:0000256" key="4">
    <source>
        <dbReference type="ARBA" id="ARBA00023274"/>
    </source>
</evidence>
<sequence>MSSGELGCIYATLILHDDGIPITASGEDRHFLAQSKNIDDLILNSGAVAGAAVAEPAAVPKLAHADSSSSSSQRSFSEHYMPTFGLPFFIDPEDKKEVANPEVESDSSEEIGLFGCGTSEEDSDIDYPKYTLRDKFDIRNNGAFASDVSDMSDFDDFDCIGKHYSKEFDENGRKFGHNLEVDYRRHYVC</sequence>
<dbReference type="AlphaFoldDB" id="A2Q2U7"/>
<dbReference type="Gene3D" id="1.10.10.1410">
    <property type="match status" value="1"/>
</dbReference>
<evidence type="ECO:0000256" key="3">
    <source>
        <dbReference type="ARBA" id="ARBA00022980"/>
    </source>
</evidence>
<dbReference type="GO" id="GO:0005840">
    <property type="term" value="C:ribosome"/>
    <property type="evidence" value="ECO:0007669"/>
    <property type="project" value="UniProtKB-KW"/>
</dbReference>
<keyword evidence="3" id="KW-0689">Ribosomal protein</keyword>
<evidence type="ECO:0000256" key="2">
    <source>
        <dbReference type="ARBA" id="ARBA00011266"/>
    </source>
</evidence>